<gene>
    <name evidence="1" type="ORF">MML48_3g00015136</name>
</gene>
<keyword evidence="2" id="KW-1185">Reference proteome</keyword>
<accession>A0ACB9TF35</accession>
<evidence type="ECO:0000313" key="2">
    <source>
        <dbReference type="Proteomes" id="UP001056778"/>
    </source>
</evidence>
<organism evidence="1 2">
    <name type="scientific">Holotrichia oblita</name>
    <name type="common">Chafer beetle</name>
    <dbReference type="NCBI Taxonomy" id="644536"/>
    <lineage>
        <taxon>Eukaryota</taxon>
        <taxon>Metazoa</taxon>
        <taxon>Ecdysozoa</taxon>
        <taxon>Arthropoda</taxon>
        <taxon>Hexapoda</taxon>
        <taxon>Insecta</taxon>
        <taxon>Pterygota</taxon>
        <taxon>Neoptera</taxon>
        <taxon>Endopterygota</taxon>
        <taxon>Coleoptera</taxon>
        <taxon>Polyphaga</taxon>
        <taxon>Scarabaeiformia</taxon>
        <taxon>Scarabaeidae</taxon>
        <taxon>Melolonthinae</taxon>
        <taxon>Holotrichia</taxon>
    </lineage>
</organism>
<evidence type="ECO:0000313" key="1">
    <source>
        <dbReference type="EMBL" id="KAI4465421.1"/>
    </source>
</evidence>
<sequence length="378" mass="42706">MKKRALTVRALYVIDPTHKLRLSMQYPASTGRSVDEMLRVVDSLQLVDKIPQIVTPANWVPGEKSNDCPTVPDAEAEKLFPGGVDRVSMPSGLTYVQIYRDFPYPIIADETRELAVKLDMIDQTNKDDEDRALTVRALYVIDPVHKLRLSMQYPASTGRNVDEMLRVVDSLQLVDKIPQIVTPANWVPGEKVMIVPEVSDAEAESLFPGTINVHCNYMIFNIAPENATAEITDEDSRNEDELSVHNLPGSHLRAQAEIVGRNDDGFEFDDDDNISLSFLARPTAQVVSQLSKRKKICASKEKEINSEIFSNFEKPMGPKNNMSTVDYFAMFFDSELKNMIPRYANLYASQNRRSPDITCEFPRMLSFLMCFIGILFVI</sequence>
<dbReference type="EMBL" id="CM043017">
    <property type="protein sequence ID" value="KAI4465421.1"/>
    <property type="molecule type" value="Genomic_DNA"/>
</dbReference>
<protein>
    <submittedName>
        <fullName evidence="1">Uncharacterized protein</fullName>
    </submittedName>
</protein>
<proteinExistence type="predicted"/>
<reference evidence="1" key="1">
    <citation type="submission" date="2022-04" db="EMBL/GenBank/DDBJ databases">
        <title>Chromosome-scale genome assembly of Holotrichia oblita Faldermann.</title>
        <authorList>
            <person name="Rongchong L."/>
        </authorList>
    </citation>
    <scope>NUCLEOTIDE SEQUENCE</scope>
    <source>
        <strain evidence="1">81SQS9</strain>
    </source>
</reference>
<dbReference type="Proteomes" id="UP001056778">
    <property type="component" value="Chromosome 3"/>
</dbReference>
<comment type="caution">
    <text evidence="1">The sequence shown here is derived from an EMBL/GenBank/DDBJ whole genome shotgun (WGS) entry which is preliminary data.</text>
</comment>
<name>A0ACB9TF35_HOLOL</name>